<protein>
    <submittedName>
        <fullName evidence="1">IS sequence</fullName>
    </submittedName>
</protein>
<accession>Q6XMU5</accession>
<dbReference type="AlphaFoldDB" id="Q6XMU5"/>
<dbReference type="RefSeq" id="WP_011133533.1">
    <property type="nucleotide sequence ID" value="NC_005073.1"/>
</dbReference>
<sequence>MGEGGVDWSHGQDHMYERHGLTPMMANEALADPNRLFCSPDPASKSGASDRTIGWSDLAGAVLVVITVADDGVVFGVNGWIGNDTAKRLYQEGI</sequence>
<reference evidence="1" key="1">
    <citation type="journal article" date="2003" name="J. Bacteriol.">
        <title>Complete nucleotide sequence and genetic organization of the 210-kilobase linear plasmid of Rhodococcus erythropolis BD2.</title>
        <authorList>
            <person name="Stecker C."/>
            <person name="Johann A."/>
            <person name="Herzberg C."/>
            <person name="Averhoff B."/>
            <person name="Gottschalk G."/>
        </authorList>
    </citation>
    <scope>NUCLEOTIDE SEQUENCE</scope>
    <source>
        <strain evidence="1">BD2</strain>
        <plasmid evidence="1">pBD2</plasmid>
    </source>
</reference>
<organism evidence="1">
    <name type="scientific">Rhodococcus erythropolis</name>
    <name type="common">Arthrobacter picolinophilus</name>
    <dbReference type="NCBI Taxonomy" id="1833"/>
    <lineage>
        <taxon>Bacteria</taxon>
        <taxon>Bacillati</taxon>
        <taxon>Actinomycetota</taxon>
        <taxon>Actinomycetes</taxon>
        <taxon>Mycobacteriales</taxon>
        <taxon>Nocardiaceae</taxon>
        <taxon>Rhodococcus</taxon>
        <taxon>Rhodococcus erythropolis group</taxon>
    </lineage>
</organism>
<evidence type="ECO:0000313" key="1">
    <source>
        <dbReference type="EMBL" id="AAP74086.1"/>
    </source>
</evidence>
<gene>
    <name evidence="1" type="ORF">PBD2.201</name>
</gene>
<dbReference type="EMBL" id="AY223810">
    <property type="protein sequence ID" value="AAP74086.1"/>
    <property type="molecule type" value="Genomic_DNA"/>
</dbReference>
<name>Q6XMU5_RHOER</name>
<proteinExistence type="predicted"/>
<geneLocation type="plasmid" evidence="1">
    <name>pBD2</name>
</geneLocation>
<keyword evidence="1" id="KW-0614">Plasmid</keyword>